<sequence length="73" mass="7496">MAVEISGIVALIFQLDKDTAALAETDEAMAPVQGGGSVTKFTPIQAGAIRGIDLEIESEQSEGDDVIGSVYVG</sequence>
<reference evidence="1" key="1">
    <citation type="journal article" date="2014" name="Front. Microbiol.">
        <title>High frequency of phylogenetically diverse reductive dehalogenase-homologous genes in deep subseafloor sedimentary metagenomes.</title>
        <authorList>
            <person name="Kawai M."/>
            <person name="Futagami T."/>
            <person name="Toyoda A."/>
            <person name="Takaki Y."/>
            <person name="Nishi S."/>
            <person name="Hori S."/>
            <person name="Arai W."/>
            <person name="Tsubouchi T."/>
            <person name="Morono Y."/>
            <person name="Uchiyama I."/>
            <person name="Ito T."/>
            <person name="Fujiyama A."/>
            <person name="Inagaki F."/>
            <person name="Takami H."/>
        </authorList>
    </citation>
    <scope>NUCLEOTIDE SEQUENCE</scope>
    <source>
        <strain evidence="1">Expedition CK06-06</strain>
    </source>
</reference>
<dbReference type="AlphaFoldDB" id="X0WGV0"/>
<gene>
    <name evidence="1" type="ORF">S01H1_70016</name>
</gene>
<evidence type="ECO:0000313" key="1">
    <source>
        <dbReference type="EMBL" id="GAG30169.1"/>
    </source>
</evidence>
<dbReference type="EMBL" id="BARS01046519">
    <property type="protein sequence ID" value="GAG30169.1"/>
    <property type="molecule type" value="Genomic_DNA"/>
</dbReference>
<protein>
    <submittedName>
        <fullName evidence="1">Uncharacterized protein</fullName>
    </submittedName>
</protein>
<accession>X0WGV0</accession>
<proteinExistence type="predicted"/>
<comment type="caution">
    <text evidence="1">The sequence shown here is derived from an EMBL/GenBank/DDBJ whole genome shotgun (WGS) entry which is preliminary data.</text>
</comment>
<name>X0WGV0_9ZZZZ</name>
<organism evidence="1">
    <name type="scientific">marine sediment metagenome</name>
    <dbReference type="NCBI Taxonomy" id="412755"/>
    <lineage>
        <taxon>unclassified sequences</taxon>
        <taxon>metagenomes</taxon>
        <taxon>ecological metagenomes</taxon>
    </lineage>
</organism>
<feature type="non-terminal residue" evidence="1">
    <location>
        <position position="73"/>
    </location>
</feature>